<gene>
    <name evidence="2" type="ORF">BDV95DRAFT_233208</name>
</gene>
<keyword evidence="3" id="KW-1185">Reference proteome</keyword>
<dbReference type="Gene3D" id="3.40.462.20">
    <property type="match status" value="1"/>
</dbReference>
<proteinExistence type="predicted"/>
<dbReference type="InterPro" id="IPR016169">
    <property type="entry name" value="FAD-bd_PCMH_sub2"/>
</dbReference>
<dbReference type="AlphaFoldDB" id="A0A7C8MH09"/>
<name>A0A7C8MH09_9PLEO</name>
<dbReference type="Pfam" id="PF08031">
    <property type="entry name" value="BBE"/>
    <property type="match status" value="1"/>
</dbReference>
<accession>A0A7C8MH09</accession>
<dbReference type="Gene3D" id="3.30.465.10">
    <property type="match status" value="1"/>
</dbReference>
<protein>
    <recommendedName>
        <fullName evidence="1">Berberine/berberine-like domain-containing protein</fullName>
    </recommendedName>
</protein>
<dbReference type="Proteomes" id="UP000481861">
    <property type="component" value="Unassembled WGS sequence"/>
</dbReference>
<dbReference type="InterPro" id="IPR012951">
    <property type="entry name" value="BBE"/>
</dbReference>
<dbReference type="GO" id="GO:0050660">
    <property type="term" value="F:flavin adenine dinucleotide binding"/>
    <property type="evidence" value="ECO:0007669"/>
    <property type="project" value="InterPro"/>
</dbReference>
<evidence type="ECO:0000313" key="3">
    <source>
        <dbReference type="Proteomes" id="UP000481861"/>
    </source>
</evidence>
<dbReference type="GO" id="GO:0016491">
    <property type="term" value="F:oxidoreductase activity"/>
    <property type="evidence" value="ECO:0007669"/>
    <property type="project" value="InterPro"/>
</dbReference>
<reference evidence="2 3" key="1">
    <citation type="submission" date="2020-01" db="EMBL/GenBank/DDBJ databases">
        <authorList>
            <consortium name="DOE Joint Genome Institute"/>
            <person name="Haridas S."/>
            <person name="Albert R."/>
            <person name="Binder M."/>
            <person name="Bloem J."/>
            <person name="Labutti K."/>
            <person name="Salamov A."/>
            <person name="Andreopoulos B."/>
            <person name="Baker S.E."/>
            <person name="Barry K."/>
            <person name="Bills G."/>
            <person name="Bluhm B.H."/>
            <person name="Cannon C."/>
            <person name="Castanera R."/>
            <person name="Culley D.E."/>
            <person name="Daum C."/>
            <person name="Ezra D."/>
            <person name="Gonzalez J.B."/>
            <person name="Henrissat B."/>
            <person name="Kuo A."/>
            <person name="Liang C."/>
            <person name="Lipzen A."/>
            <person name="Lutzoni F."/>
            <person name="Magnuson J."/>
            <person name="Mondo S."/>
            <person name="Nolan M."/>
            <person name="Ohm R."/>
            <person name="Pangilinan J."/>
            <person name="Park H.-J.H."/>
            <person name="Ramirez L."/>
            <person name="Alfaro M."/>
            <person name="Sun H."/>
            <person name="Tritt A."/>
            <person name="Yoshinaga Y."/>
            <person name="Zwiers L.-H.L."/>
            <person name="Turgeon B.G."/>
            <person name="Goodwin S.B."/>
            <person name="Spatafora J.W."/>
            <person name="Crous P.W."/>
            <person name="Grigoriev I.V."/>
        </authorList>
    </citation>
    <scope>NUCLEOTIDE SEQUENCE [LARGE SCALE GENOMIC DNA]</scope>
    <source>
        <strain evidence="2 3">CBS 611.86</strain>
    </source>
</reference>
<evidence type="ECO:0000313" key="2">
    <source>
        <dbReference type="EMBL" id="KAF2876641.1"/>
    </source>
</evidence>
<dbReference type="OrthoDB" id="9983560at2759"/>
<organism evidence="2 3">
    <name type="scientific">Massariosphaeria phaeospora</name>
    <dbReference type="NCBI Taxonomy" id="100035"/>
    <lineage>
        <taxon>Eukaryota</taxon>
        <taxon>Fungi</taxon>
        <taxon>Dikarya</taxon>
        <taxon>Ascomycota</taxon>
        <taxon>Pezizomycotina</taxon>
        <taxon>Dothideomycetes</taxon>
        <taxon>Pleosporomycetidae</taxon>
        <taxon>Pleosporales</taxon>
        <taxon>Pleosporales incertae sedis</taxon>
        <taxon>Massariosphaeria</taxon>
    </lineage>
</organism>
<comment type="caution">
    <text evidence="2">The sequence shown here is derived from an EMBL/GenBank/DDBJ whole genome shotgun (WGS) entry which is preliminary data.</text>
</comment>
<dbReference type="EMBL" id="JAADJZ010000003">
    <property type="protein sequence ID" value="KAF2876641.1"/>
    <property type="molecule type" value="Genomic_DNA"/>
</dbReference>
<sequence length="108" mass="12050">MTSGSFSQSATPAEVNVVRNTVTKVLVPILKSVTPGSGTYMNEADVREDDWQQSFFGSHYPRLLGLKDELDPERIFWVKTAVGSENWYVQDDNGLPEVGTGRLCRRSI</sequence>
<feature type="domain" description="Berberine/berberine-like" evidence="1">
    <location>
        <begin position="39"/>
        <end position="82"/>
    </location>
</feature>
<evidence type="ECO:0000259" key="1">
    <source>
        <dbReference type="Pfam" id="PF08031"/>
    </source>
</evidence>